<dbReference type="PATRIC" id="fig|742743.3.peg.1255"/>
<gene>
    <name evidence="2" type="ORF">HMPREF9453_01236</name>
</gene>
<comment type="caution">
    <text evidence="2">The sequence shown here is derived from an EMBL/GenBank/DDBJ whole genome shotgun (WGS) entry which is preliminary data.</text>
</comment>
<keyword evidence="1" id="KW-1133">Transmembrane helix</keyword>
<feature type="transmembrane region" description="Helical" evidence="1">
    <location>
        <begin position="169"/>
        <end position="189"/>
    </location>
</feature>
<evidence type="ECO:0000313" key="3">
    <source>
        <dbReference type="Proteomes" id="UP000003277"/>
    </source>
</evidence>
<accession>H1D0U8</accession>
<name>H1D0U8_9FIRM</name>
<dbReference type="EMBL" id="ADLT01000043">
    <property type="protein sequence ID" value="EHO62827.1"/>
    <property type="molecule type" value="Genomic_DNA"/>
</dbReference>
<evidence type="ECO:0000313" key="2">
    <source>
        <dbReference type="EMBL" id="EHO62827.1"/>
    </source>
</evidence>
<dbReference type="RefSeq" id="WP_008859730.1">
    <property type="nucleotide sequence ID" value="NZ_JH591188.1"/>
</dbReference>
<dbReference type="STRING" id="742743.HMPREF9453_01236"/>
<dbReference type="HOGENOM" id="CLU_1324658_0_0_9"/>
<keyword evidence="1" id="KW-0812">Transmembrane</keyword>
<dbReference type="AlphaFoldDB" id="H1D0U8"/>
<feature type="transmembrane region" description="Helical" evidence="1">
    <location>
        <begin position="20"/>
        <end position="50"/>
    </location>
</feature>
<evidence type="ECO:0000256" key="1">
    <source>
        <dbReference type="SAM" id="Phobius"/>
    </source>
</evidence>
<keyword evidence="1" id="KW-0472">Membrane</keyword>
<proteinExistence type="predicted"/>
<dbReference type="Proteomes" id="UP000003277">
    <property type="component" value="Unassembled WGS sequence"/>
</dbReference>
<keyword evidence="3" id="KW-1185">Reference proteome</keyword>
<dbReference type="Pfam" id="PF09991">
    <property type="entry name" value="DUF2232"/>
    <property type="match status" value="1"/>
</dbReference>
<sequence length="208" mass="22661">MNSSVQKTKYLTEAAAAPAIAALLVLLKLVAPFFVFITMLTSAVPIAVICSFHGMKWGLGTSLAEIFLVNIIGGPEIGFTTAFYAAALGMAMGYGFRHKLSFAKTLHLTALAYVVEMSYKIAVSIYILGIADALTSAIDRFVSMIQWIWKPLSFLFHLDPDPGKAAFTTSGMVMLGLVFILNAYCYAYLNQEIGVEILKRLKAGRRDS</sequence>
<protein>
    <recommendedName>
        <fullName evidence="4">DUF2232 domain-containing protein</fullName>
    </recommendedName>
</protein>
<reference evidence="2 3" key="1">
    <citation type="submission" date="2011-11" db="EMBL/GenBank/DDBJ databases">
        <title>The Genome Sequence of Dialister succinatiphilus YIT 11850.</title>
        <authorList>
            <consortium name="The Broad Institute Genome Sequencing Platform"/>
            <person name="Earl A."/>
            <person name="Ward D."/>
            <person name="Feldgarden M."/>
            <person name="Gevers D."/>
            <person name="Morotomi M."/>
            <person name="Young S.K."/>
            <person name="Zeng Q."/>
            <person name="Gargeya S."/>
            <person name="Fitzgerald M."/>
            <person name="Haas B."/>
            <person name="Abouelleil A."/>
            <person name="Alvarado L."/>
            <person name="Arachchi H.M."/>
            <person name="Berlin A."/>
            <person name="Brown A."/>
            <person name="Chapman S.B."/>
            <person name="Dunbar C."/>
            <person name="Gearin G."/>
            <person name="Goldberg J."/>
            <person name="Griggs A."/>
            <person name="Gujja S."/>
            <person name="Heiman D."/>
            <person name="Howarth C."/>
            <person name="Lui A."/>
            <person name="MacDonald P.J.P."/>
            <person name="Montmayeur A."/>
            <person name="Murphy C."/>
            <person name="Neiman D."/>
            <person name="Pearson M."/>
            <person name="Priest M."/>
            <person name="Roberts A."/>
            <person name="Saif S."/>
            <person name="Shea T."/>
            <person name="Sisk P."/>
            <person name="Stolte C."/>
            <person name="Sykes S."/>
            <person name="Wortman J."/>
            <person name="Nusbaum C."/>
            <person name="Birren B."/>
        </authorList>
    </citation>
    <scope>NUCLEOTIDE SEQUENCE [LARGE SCALE GENOMIC DNA]</scope>
    <source>
        <strain evidence="2 3">YIT 11850</strain>
    </source>
</reference>
<organism evidence="2 3">
    <name type="scientific">Dialister succinatiphilus YIT 11850</name>
    <dbReference type="NCBI Taxonomy" id="742743"/>
    <lineage>
        <taxon>Bacteria</taxon>
        <taxon>Bacillati</taxon>
        <taxon>Bacillota</taxon>
        <taxon>Negativicutes</taxon>
        <taxon>Veillonellales</taxon>
        <taxon>Veillonellaceae</taxon>
        <taxon>Dialister</taxon>
    </lineage>
</organism>
<evidence type="ECO:0008006" key="4">
    <source>
        <dbReference type="Google" id="ProtNLM"/>
    </source>
</evidence>
<dbReference type="OrthoDB" id="1634514at2"/>
<dbReference type="InterPro" id="IPR018710">
    <property type="entry name" value="DUF2232"/>
</dbReference>